<dbReference type="EMBL" id="JBCGBG010000008">
    <property type="protein sequence ID" value="MEL7698151.1"/>
    <property type="molecule type" value="Genomic_DNA"/>
</dbReference>
<comment type="caution">
    <text evidence="2">The sequence shown here is derived from an EMBL/GenBank/DDBJ whole genome shotgun (WGS) entry which is preliminary data.</text>
</comment>
<dbReference type="RefSeq" id="WP_046289428.1">
    <property type="nucleotide sequence ID" value="NZ_JAOBYT010000017.1"/>
</dbReference>
<evidence type="ECO:0000313" key="4">
    <source>
        <dbReference type="Proteomes" id="UP001468095"/>
    </source>
</evidence>
<dbReference type="Proteomes" id="UP001468095">
    <property type="component" value="Unassembled WGS sequence"/>
</dbReference>
<protein>
    <submittedName>
        <fullName evidence="2">DNA polymerase V subunit</fullName>
    </submittedName>
</protein>
<organism evidence="2 3">
    <name type="scientific">Pantoea brenneri</name>
    <dbReference type="NCBI Taxonomy" id="472694"/>
    <lineage>
        <taxon>Bacteria</taxon>
        <taxon>Pseudomonadati</taxon>
        <taxon>Pseudomonadota</taxon>
        <taxon>Gammaproteobacteria</taxon>
        <taxon>Enterobacterales</taxon>
        <taxon>Erwiniaceae</taxon>
        <taxon>Pantoea</taxon>
    </lineage>
</organism>
<name>A0AAX3JC14_9GAMM</name>
<dbReference type="AlphaFoldDB" id="A0AAX3JC14"/>
<evidence type="ECO:0000313" key="2">
    <source>
        <dbReference type="EMBL" id="VXC56985.1"/>
    </source>
</evidence>
<sequence length="94" mass="10833">MPQSDEIHSAFHQVMRRGGNGRWTVSTRDFVAELERRNRPHTLRAANQWIEIHITLFRDISIESGDYRLFELPETALTPGFAATAIQVSDQPDR</sequence>
<evidence type="ECO:0000313" key="1">
    <source>
        <dbReference type="EMBL" id="MEL7698151.1"/>
    </source>
</evidence>
<dbReference type="Proteomes" id="UP000433737">
    <property type="component" value="Unassembled WGS sequence"/>
</dbReference>
<gene>
    <name evidence="1" type="ORF">AABB92_21145</name>
    <name evidence="2" type="ORF">PANT111_520065</name>
</gene>
<dbReference type="EMBL" id="CABWMH010000048">
    <property type="protein sequence ID" value="VXC56985.1"/>
    <property type="molecule type" value="Genomic_DNA"/>
</dbReference>
<reference evidence="1 4" key="2">
    <citation type="submission" date="2024-04" db="EMBL/GenBank/DDBJ databases">
        <authorList>
            <person name="Suleimanova A.D."/>
            <person name="Pudova D.S."/>
            <person name="Shagimardanova E.I."/>
            <person name="Sharipova M.R."/>
        </authorList>
    </citation>
    <scope>NUCLEOTIDE SEQUENCE [LARGE SCALE GENOMIC DNA]</scope>
    <source>
        <strain evidence="1 4">3.1</strain>
    </source>
</reference>
<keyword evidence="4" id="KW-1185">Reference proteome</keyword>
<proteinExistence type="predicted"/>
<evidence type="ECO:0000313" key="3">
    <source>
        <dbReference type="Proteomes" id="UP000433737"/>
    </source>
</evidence>
<reference evidence="2 3" key="1">
    <citation type="submission" date="2019-10" db="EMBL/GenBank/DDBJ databases">
        <authorList>
            <person name="Karimi E."/>
        </authorList>
    </citation>
    <scope>NUCLEOTIDE SEQUENCE [LARGE SCALE GENOMIC DNA]</scope>
    <source>
        <strain evidence="2">Pantoea sp. 111</strain>
    </source>
</reference>
<accession>A0AAX3JC14</accession>